<dbReference type="PANTHER" id="PTHR34598">
    <property type="entry name" value="BLL6449 PROTEIN"/>
    <property type="match status" value="1"/>
</dbReference>
<evidence type="ECO:0000313" key="2">
    <source>
        <dbReference type="EMBL" id="KAK3167104.1"/>
    </source>
</evidence>
<comment type="similarity">
    <text evidence="1">Belongs to the asaB hydroxylase/desaturase family.</text>
</comment>
<organism evidence="2 3">
    <name type="scientific">Lepraria neglecta</name>
    <dbReference type="NCBI Taxonomy" id="209136"/>
    <lineage>
        <taxon>Eukaryota</taxon>
        <taxon>Fungi</taxon>
        <taxon>Dikarya</taxon>
        <taxon>Ascomycota</taxon>
        <taxon>Pezizomycotina</taxon>
        <taxon>Lecanoromycetes</taxon>
        <taxon>OSLEUM clade</taxon>
        <taxon>Lecanoromycetidae</taxon>
        <taxon>Lecanorales</taxon>
        <taxon>Lecanorineae</taxon>
        <taxon>Stereocaulaceae</taxon>
        <taxon>Lepraria</taxon>
    </lineage>
</organism>
<dbReference type="AlphaFoldDB" id="A0AAD9YW69"/>
<evidence type="ECO:0000313" key="3">
    <source>
        <dbReference type="Proteomes" id="UP001276659"/>
    </source>
</evidence>
<accession>A0AAD9YW69</accession>
<dbReference type="PANTHER" id="PTHR34598:SF3">
    <property type="entry name" value="OXIDOREDUCTASE AN1597"/>
    <property type="match status" value="1"/>
</dbReference>
<dbReference type="InterPro" id="IPR044053">
    <property type="entry name" value="AsaB-like"/>
</dbReference>
<reference evidence="2" key="1">
    <citation type="submission" date="2022-11" db="EMBL/GenBank/DDBJ databases">
        <title>Chromosomal genome sequence assembly and mating type (MAT) locus characterization of the leprose asexual lichenized fungus Lepraria neglecta (Nyl.) Erichsen.</title>
        <authorList>
            <person name="Allen J.L."/>
            <person name="Pfeffer B."/>
        </authorList>
    </citation>
    <scope>NUCLEOTIDE SEQUENCE</scope>
    <source>
        <strain evidence="2">Allen 5258</strain>
    </source>
</reference>
<protein>
    <submittedName>
        <fullName evidence="2">Uncharacterized protein</fullName>
    </submittedName>
</protein>
<dbReference type="Proteomes" id="UP001276659">
    <property type="component" value="Unassembled WGS sequence"/>
</dbReference>
<name>A0AAD9YW69_9LECA</name>
<keyword evidence="3" id="KW-1185">Reference proteome</keyword>
<evidence type="ECO:0000256" key="1">
    <source>
        <dbReference type="ARBA" id="ARBA00023604"/>
    </source>
</evidence>
<comment type="caution">
    <text evidence="2">The sequence shown here is derived from an EMBL/GenBank/DDBJ whole genome shotgun (WGS) entry which is preliminary data.</text>
</comment>
<gene>
    <name evidence="2" type="ORF">OEA41_010229</name>
</gene>
<dbReference type="GO" id="GO:0016491">
    <property type="term" value="F:oxidoreductase activity"/>
    <property type="evidence" value="ECO:0007669"/>
    <property type="project" value="InterPro"/>
</dbReference>
<proteinExistence type="inferred from homology"/>
<sequence length="175" mass="20620">MEPKHERRKLMYLQWDDKFEQEKPYQIVSENIPELDGLARSNIQMGEGPEELIEDVRGRESTFSLDQNGFQIIKHQFPSIDYQSNDDVENVYKPEIERLLKEQVEGVDKVVFFNWRLRLNVERHNLANLNDPLVPLVPAHNVHLDQSPATAVQYVYEKMGDDADHYLQGRVRIFK</sequence>
<dbReference type="EMBL" id="JASNWA010000011">
    <property type="protein sequence ID" value="KAK3167104.1"/>
    <property type="molecule type" value="Genomic_DNA"/>
</dbReference>